<evidence type="ECO:0008006" key="4">
    <source>
        <dbReference type="Google" id="ProtNLM"/>
    </source>
</evidence>
<protein>
    <recommendedName>
        <fullName evidence="4">Asp23/Gls24 family envelope stress response protein</fullName>
    </recommendedName>
</protein>
<name>A0ABP5ETC5_9ACTN</name>
<evidence type="ECO:0000313" key="3">
    <source>
        <dbReference type="Proteomes" id="UP001501585"/>
    </source>
</evidence>
<organism evidence="2 3">
    <name type="scientific">Nocardiopsis rhodophaea</name>
    <dbReference type="NCBI Taxonomy" id="280238"/>
    <lineage>
        <taxon>Bacteria</taxon>
        <taxon>Bacillati</taxon>
        <taxon>Actinomycetota</taxon>
        <taxon>Actinomycetes</taxon>
        <taxon>Streptosporangiales</taxon>
        <taxon>Nocardiopsidaceae</taxon>
        <taxon>Nocardiopsis</taxon>
    </lineage>
</organism>
<gene>
    <name evidence="2" type="ORF">GCM10009799_34110</name>
</gene>
<dbReference type="RefSeq" id="WP_344163704.1">
    <property type="nucleotide sequence ID" value="NZ_BAAAPC010000014.1"/>
</dbReference>
<feature type="compositionally biased region" description="Low complexity" evidence="1">
    <location>
        <begin position="1"/>
        <end position="10"/>
    </location>
</feature>
<dbReference type="Proteomes" id="UP001501585">
    <property type="component" value="Unassembled WGS sequence"/>
</dbReference>
<dbReference type="EMBL" id="BAAAPC010000014">
    <property type="protein sequence ID" value="GAA2004093.1"/>
    <property type="molecule type" value="Genomic_DNA"/>
</dbReference>
<sequence length="128" mass="13172">MDPSRASSESRASRPGERAGGTDSATEAGGADRSARIAREIADRVRGLFEVIDLSAGAFRTTATFAPGDRIEGVSVREDAVAIGVVLRCGRPIPEVAAEIRALVAPMVPGRRVDVSVEDVVADAAVGG</sequence>
<evidence type="ECO:0000256" key="1">
    <source>
        <dbReference type="SAM" id="MobiDB-lite"/>
    </source>
</evidence>
<reference evidence="3" key="1">
    <citation type="journal article" date="2019" name="Int. J. Syst. Evol. Microbiol.">
        <title>The Global Catalogue of Microorganisms (GCM) 10K type strain sequencing project: providing services to taxonomists for standard genome sequencing and annotation.</title>
        <authorList>
            <consortium name="The Broad Institute Genomics Platform"/>
            <consortium name="The Broad Institute Genome Sequencing Center for Infectious Disease"/>
            <person name="Wu L."/>
            <person name="Ma J."/>
        </authorList>
    </citation>
    <scope>NUCLEOTIDE SEQUENCE [LARGE SCALE GENOMIC DNA]</scope>
    <source>
        <strain evidence="3">JCM 15313</strain>
    </source>
</reference>
<comment type="caution">
    <text evidence="2">The sequence shown here is derived from an EMBL/GenBank/DDBJ whole genome shotgun (WGS) entry which is preliminary data.</text>
</comment>
<evidence type="ECO:0000313" key="2">
    <source>
        <dbReference type="EMBL" id="GAA2004093.1"/>
    </source>
</evidence>
<feature type="region of interest" description="Disordered" evidence="1">
    <location>
        <begin position="1"/>
        <end position="33"/>
    </location>
</feature>
<keyword evidence="3" id="KW-1185">Reference proteome</keyword>
<proteinExistence type="predicted"/>
<accession>A0ABP5ETC5</accession>